<sequence>MFLKRPHIALLFVSILLLSACSSKFMKLQKKGTTDEKYKAANEYYKKGDYYKAGTLFEEIVPLLKGDSLAEIAQFYNAYSQYQQRQYSMSAYLFKSFYATYANSPKAEEAFYMYANSMYKDAPNFNLDQSSTITAIDALQTFINSFPDSKYAENCVADLKDLRHRLEQKAYEKAKLYYKTSGVTIANFKAAVVAIDNFQKDFPDSEYIEELSFLKVQSQYDLASVSFENKQKERFTDALKFQEEFVDKFPKSKYLKQAEKIYEGSTKGLEKAVKYEQEVKELKAKEAARVAKEKEEASKKEEKPGDSKP</sequence>
<dbReference type="InterPro" id="IPR011990">
    <property type="entry name" value="TPR-like_helical_dom_sf"/>
</dbReference>
<feature type="region of interest" description="Disordered" evidence="4">
    <location>
        <begin position="289"/>
        <end position="309"/>
    </location>
</feature>
<keyword evidence="6" id="KW-0449">Lipoprotein</keyword>
<feature type="domain" description="Outer membrane lipoprotein BamD-like" evidence="5">
    <location>
        <begin position="33"/>
        <end position="180"/>
    </location>
</feature>
<dbReference type="PROSITE" id="PS51257">
    <property type="entry name" value="PROKAR_LIPOPROTEIN"/>
    <property type="match status" value="1"/>
</dbReference>
<evidence type="ECO:0000256" key="3">
    <source>
        <dbReference type="ARBA" id="ARBA00023237"/>
    </source>
</evidence>
<dbReference type="Proteomes" id="UP000002875">
    <property type="component" value="Chromosome"/>
</dbReference>
<evidence type="ECO:0000256" key="1">
    <source>
        <dbReference type="ARBA" id="ARBA00022729"/>
    </source>
</evidence>
<accession>A0ABN4AIH0</accession>
<dbReference type="EMBL" id="CP002961">
    <property type="protein sequence ID" value="AFK01881.1"/>
    <property type="molecule type" value="Genomic_DNA"/>
</dbReference>
<keyword evidence="2" id="KW-0472">Membrane</keyword>
<dbReference type="RefSeq" id="WP_015027584.1">
    <property type="nucleotide sequence ID" value="NC_018748.1"/>
</dbReference>
<dbReference type="InterPro" id="IPR039565">
    <property type="entry name" value="BamD-like"/>
</dbReference>
<reference evidence="6 7" key="1">
    <citation type="submission" date="2011-07" db="EMBL/GenBank/DDBJ databases">
        <title>The complete genome of chromosome of Emticicia oligotrophica DSM 17448.</title>
        <authorList>
            <consortium name="US DOE Joint Genome Institute (JGI-PGF)"/>
            <person name="Lucas S."/>
            <person name="Han J."/>
            <person name="Lapidus A."/>
            <person name="Bruce D."/>
            <person name="Goodwin L."/>
            <person name="Pitluck S."/>
            <person name="Peters L."/>
            <person name="Kyrpides N."/>
            <person name="Mavromatis K."/>
            <person name="Ivanova N."/>
            <person name="Ovchinnikova G."/>
            <person name="Teshima H."/>
            <person name="Detter J.C."/>
            <person name="Tapia R."/>
            <person name="Han C."/>
            <person name="Land M."/>
            <person name="Hauser L."/>
            <person name="Markowitz V."/>
            <person name="Cheng J.-F."/>
            <person name="Hugenholtz P."/>
            <person name="Woyke T."/>
            <person name="Wu D."/>
            <person name="Tindall B."/>
            <person name="Pomrenke H."/>
            <person name="Brambilla E."/>
            <person name="Klenk H.-P."/>
            <person name="Eisen J.A."/>
        </authorList>
    </citation>
    <scope>NUCLEOTIDE SEQUENCE [LARGE SCALE GENOMIC DNA]</scope>
    <source>
        <strain evidence="6 7">DSM 17448</strain>
    </source>
</reference>
<feature type="domain" description="Outer membrane lipoprotein BamD-like" evidence="5">
    <location>
        <begin position="187"/>
        <end position="263"/>
    </location>
</feature>
<keyword evidence="7" id="KW-1185">Reference proteome</keyword>
<evidence type="ECO:0000313" key="6">
    <source>
        <dbReference type="EMBL" id="AFK01881.1"/>
    </source>
</evidence>
<evidence type="ECO:0000259" key="5">
    <source>
        <dbReference type="Pfam" id="PF13525"/>
    </source>
</evidence>
<protein>
    <submittedName>
        <fullName evidence="6">Outer membrane assembly lipoprotein YfiO</fullName>
    </submittedName>
</protein>
<gene>
    <name evidence="6" type="ordered locus">Emtol_0729</name>
</gene>
<keyword evidence="3" id="KW-0998">Cell outer membrane</keyword>
<dbReference type="NCBIfam" id="TIGR03302">
    <property type="entry name" value="OM_YfiO"/>
    <property type="match status" value="1"/>
</dbReference>
<keyword evidence="1" id="KW-0732">Signal</keyword>
<dbReference type="Gene3D" id="1.25.40.10">
    <property type="entry name" value="Tetratricopeptide repeat domain"/>
    <property type="match status" value="1"/>
</dbReference>
<evidence type="ECO:0000256" key="4">
    <source>
        <dbReference type="SAM" id="MobiDB-lite"/>
    </source>
</evidence>
<evidence type="ECO:0000313" key="7">
    <source>
        <dbReference type="Proteomes" id="UP000002875"/>
    </source>
</evidence>
<proteinExistence type="predicted"/>
<organism evidence="6 7">
    <name type="scientific">Emticicia oligotrophica (strain DSM 17448 / CIP 109782 / MTCC 6937 / GPTSA100-15)</name>
    <dbReference type="NCBI Taxonomy" id="929562"/>
    <lineage>
        <taxon>Bacteria</taxon>
        <taxon>Pseudomonadati</taxon>
        <taxon>Bacteroidota</taxon>
        <taxon>Cytophagia</taxon>
        <taxon>Cytophagales</taxon>
        <taxon>Leadbetterellaceae</taxon>
        <taxon>Emticicia</taxon>
    </lineage>
</organism>
<evidence type="ECO:0000256" key="2">
    <source>
        <dbReference type="ARBA" id="ARBA00023136"/>
    </source>
</evidence>
<name>A0ABN4AIH0_EMTOG</name>
<dbReference type="Pfam" id="PF13525">
    <property type="entry name" value="YfiO"/>
    <property type="match status" value="2"/>
</dbReference>
<dbReference type="InterPro" id="IPR017689">
    <property type="entry name" value="BamD"/>
</dbReference>